<feature type="region of interest" description="Disordered" evidence="1">
    <location>
        <begin position="317"/>
        <end position="359"/>
    </location>
</feature>
<dbReference type="RefSeq" id="XP_003866557.1">
    <property type="nucleotide sequence ID" value="XM_003866509.1"/>
</dbReference>
<keyword evidence="3" id="KW-1185">Reference proteome</keyword>
<feature type="region of interest" description="Disordered" evidence="1">
    <location>
        <begin position="118"/>
        <end position="143"/>
    </location>
</feature>
<feature type="compositionally biased region" description="Polar residues" evidence="1">
    <location>
        <begin position="317"/>
        <end position="339"/>
    </location>
</feature>
<dbReference type="EMBL" id="HE681719">
    <property type="protein sequence ID" value="CCG21118.1"/>
    <property type="molecule type" value="Genomic_DNA"/>
</dbReference>
<name>H8WWX8_CANO9</name>
<dbReference type="AlphaFoldDB" id="H8WWX8"/>
<feature type="compositionally biased region" description="Polar residues" evidence="1">
    <location>
        <begin position="31"/>
        <end position="46"/>
    </location>
</feature>
<evidence type="ECO:0000313" key="2">
    <source>
        <dbReference type="EMBL" id="CCG21118.1"/>
    </source>
</evidence>
<dbReference type="GeneID" id="14537783"/>
<dbReference type="Proteomes" id="UP000005018">
    <property type="component" value="Chromosome 1"/>
</dbReference>
<gene>
    <name evidence="2" type="ORF">CORT_0A07330</name>
</gene>
<accession>H8WWX8</accession>
<organism evidence="2 3">
    <name type="scientific">Candida orthopsilosis (strain 90-125)</name>
    <name type="common">Yeast</name>
    <dbReference type="NCBI Taxonomy" id="1136231"/>
    <lineage>
        <taxon>Eukaryota</taxon>
        <taxon>Fungi</taxon>
        <taxon>Dikarya</taxon>
        <taxon>Ascomycota</taxon>
        <taxon>Saccharomycotina</taxon>
        <taxon>Pichiomycetes</taxon>
        <taxon>Debaryomycetaceae</taxon>
        <taxon>Candida/Lodderomyces clade</taxon>
        <taxon>Candida</taxon>
    </lineage>
</organism>
<protein>
    <submittedName>
        <fullName evidence="2">Uncharacterized protein</fullName>
    </submittedName>
</protein>
<proteinExistence type="predicted"/>
<feature type="compositionally biased region" description="Polar residues" evidence="1">
    <location>
        <begin position="118"/>
        <end position="138"/>
    </location>
</feature>
<reference evidence="2 3" key="1">
    <citation type="journal article" date="2012" name="PLoS ONE">
        <title>Sequence and analysis of the genome of the pathogenic yeast Candida orthopsilosis.</title>
        <authorList>
            <person name="Riccombeni A."/>
            <person name="Vidanes G."/>
            <person name="Proux-Wera E."/>
            <person name="Wolfe K.H."/>
            <person name="Butler G."/>
        </authorList>
    </citation>
    <scope>NUCLEOTIDE SEQUENCE [LARGE SCALE GENOMIC DNA]</scope>
    <source>
        <strain evidence="2 3">Co 90-125</strain>
    </source>
</reference>
<dbReference type="eggNOG" id="ENOG502RI5I">
    <property type="taxonomic scope" value="Eukaryota"/>
</dbReference>
<evidence type="ECO:0000256" key="1">
    <source>
        <dbReference type="SAM" id="MobiDB-lite"/>
    </source>
</evidence>
<dbReference type="HOGENOM" id="CLU_640922_0_0_1"/>
<dbReference type="KEGG" id="cot:CORT_0A07330"/>
<feature type="compositionally biased region" description="Basic residues" evidence="1">
    <location>
        <begin position="349"/>
        <end position="358"/>
    </location>
</feature>
<feature type="region of interest" description="Disordered" evidence="1">
    <location>
        <begin position="1"/>
        <end position="48"/>
    </location>
</feature>
<sequence length="428" mass="47838">MTPSPDIKGKLDSESSINKSRQPSETKTKTPESNVFTSNTKSTSIKPSPAQLFDLISKNYESWSQAMAKQFEDEENFSPFPTEDDLNPAKSNPIFNYNLLEALESASNQAGEKIQEITNDGIQKTSSSRGSQNGTSTRPIKHPKRKIICPPQSLLNDTEIDFIRDKIAQIIKQKDGGSLPKNFNLFESGYSSIHLHGDDNLNKISSELENNGQLNPTSIEIEFSPIPECKTHGIEDCDCPIFDETYASSRLSSRGVLSGLRHTESDDDDGGPSCEFTFEYDGNGKLLPTGNNIEEKLKSMSQEATKLRGLQEEFNTTINEADEPQQNSSTKKQLSTWKASSSSSSLSKHMAKVKRKSKQVITDPLDDLKRMVKESSQEKLEKYRLQNRQSATPRNYYGLIPNENCCLLCQYEAVFGMKPRYLVSKKAS</sequence>
<dbReference type="OrthoDB" id="4081922at2759"/>
<evidence type="ECO:0000313" key="3">
    <source>
        <dbReference type="Proteomes" id="UP000005018"/>
    </source>
</evidence>